<protein>
    <submittedName>
        <fullName evidence="1">Ester cyclase</fullName>
    </submittedName>
</protein>
<dbReference type="GO" id="GO:0030638">
    <property type="term" value="P:polyketide metabolic process"/>
    <property type="evidence" value="ECO:0007669"/>
    <property type="project" value="InterPro"/>
</dbReference>
<dbReference type="Gene3D" id="3.10.450.50">
    <property type="match status" value="2"/>
</dbReference>
<dbReference type="InterPro" id="IPR009959">
    <property type="entry name" value="Cyclase_SnoaL-like"/>
</dbReference>
<dbReference type="InterPro" id="IPR032710">
    <property type="entry name" value="NTF2-like_dom_sf"/>
</dbReference>
<dbReference type="EMBL" id="CP165735">
    <property type="protein sequence ID" value="XDV71491.1"/>
    <property type="molecule type" value="Genomic_DNA"/>
</dbReference>
<dbReference type="PANTHER" id="PTHR38436">
    <property type="entry name" value="POLYKETIDE CYCLASE SNOAL-LIKE DOMAIN"/>
    <property type="match status" value="1"/>
</dbReference>
<dbReference type="PANTHER" id="PTHR38436:SF1">
    <property type="entry name" value="ESTER CYCLASE"/>
    <property type="match status" value="1"/>
</dbReference>
<dbReference type="Pfam" id="PF07366">
    <property type="entry name" value="SnoaL"/>
    <property type="match status" value="1"/>
</dbReference>
<dbReference type="AlphaFoldDB" id="A0AB39YNP7"/>
<gene>
    <name evidence="1" type="ORF">ABQM86_21460</name>
</gene>
<dbReference type="RefSeq" id="WP_280624978.1">
    <property type="nucleotide sequence ID" value="NZ_CP165735.1"/>
</dbReference>
<evidence type="ECO:0000313" key="1">
    <source>
        <dbReference type="EMBL" id="XDV71491.1"/>
    </source>
</evidence>
<name>A0AB39YNP7_9MICC</name>
<sequence>MVEELDATAFQPHDSPEDYILGSTDRIWLDRGVGLIESTYYAPDVLIHGALGTEKGVRGVVEGTVMSIASYPDELAGGEDVVWERRGTDAFISSHRVYIRATNEGWTQYGPPTNRPTAKRALAHCLVRQGRIVEEWVVRDEYSLVRDLGLNPEETARNLAGSMSPSALELGELPSNVGRETLSGVRVGSSEVTDLMVDLTDIVWNQRRFDELGKFVHEDVVLHTTRGRWRNGTRDYSTDLISLLAAFPDAQLSLLDLCVHDDPVKGRRAATMWVLDGTYSGSPMYGPTTNQPMRILGSSQYRLGSDGRIVEEFRVFDEMAIMIEIERHRLGTSTIENGSPADHE</sequence>
<reference evidence="1" key="1">
    <citation type="submission" date="2024-07" db="EMBL/GenBank/DDBJ databases">
        <authorList>
            <person name="Li J."/>
            <person name="Wei H."/>
            <person name="Ma J."/>
        </authorList>
    </citation>
    <scope>NUCLEOTIDE SEQUENCE</scope>
    <source>
        <strain evidence="1">AMU7</strain>
    </source>
</reference>
<organism evidence="1">
    <name type="scientific">Paenarthrobacter sp. AMU7</name>
    <dbReference type="NCBI Taxonomy" id="3162492"/>
    <lineage>
        <taxon>Bacteria</taxon>
        <taxon>Bacillati</taxon>
        <taxon>Actinomycetota</taxon>
        <taxon>Actinomycetes</taxon>
        <taxon>Micrococcales</taxon>
        <taxon>Micrococcaceae</taxon>
        <taxon>Paenarthrobacter</taxon>
    </lineage>
</organism>
<dbReference type="SUPFAM" id="SSF54427">
    <property type="entry name" value="NTF2-like"/>
    <property type="match status" value="2"/>
</dbReference>
<proteinExistence type="predicted"/>
<accession>A0AB39YNP7</accession>